<protein>
    <submittedName>
        <fullName evidence="1">Uncharacterized protein</fullName>
    </submittedName>
</protein>
<gene>
    <name evidence="1" type="ORF">NQ314_000758</name>
</gene>
<sequence>MLLFLCVSFRNIEEERRTTFQGNLWEFLLKFTGPESTEKNHVYKDLPQSGDMPFPIPLEFVDIGILFPNK</sequence>
<name>A0AAV8ZVI3_9CUCU</name>
<dbReference type="Proteomes" id="UP001162156">
    <property type="component" value="Unassembled WGS sequence"/>
</dbReference>
<comment type="caution">
    <text evidence="1">The sequence shown here is derived from an EMBL/GenBank/DDBJ whole genome shotgun (WGS) entry which is preliminary data.</text>
</comment>
<keyword evidence="2" id="KW-1185">Reference proteome</keyword>
<dbReference type="EMBL" id="JANEYF010000230">
    <property type="protein sequence ID" value="KAJ8971316.1"/>
    <property type="molecule type" value="Genomic_DNA"/>
</dbReference>
<accession>A0AAV8ZVI3</accession>
<reference evidence="1" key="1">
    <citation type="journal article" date="2023" name="Insect Mol. Biol.">
        <title>Genome sequencing provides insights into the evolution of gene families encoding plant cell wall-degrading enzymes in longhorned beetles.</title>
        <authorList>
            <person name="Shin N.R."/>
            <person name="Okamura Y."/>
            <person name="Kirsch R."/>
            <person name="Pauchet Y."/>
        </authorList>
    </citation>
    <scope>NUCLEOTIDE SEQUENCE</scope>
    <source>
        <strain evidence="1">RBIC_L_NR</strain>
    </source>
</reference>
<dbReference type="AlphaFoldDB" id="A0AAV8ZVI3"/>
<organism evidence="1 2">
    <name type="scientific">Rhamnusium bicolor</name>
    <dbReference type="NCBI Taxonomy" id="1586634"/>
    <lineage>
        <taxon>Eukaryota</taxon>
        <taxon>Metazoa</taxon>
        <taxon>Ecdysozoa</taxon>
        <taxon>Arthropoda</taxon>
        <taxon>Hexapoda</taxon>
        <taxon>Insecta</taxon>
        <taxon>Pterygota</taxon>
        <taxon>Neoptera</taxon>
        <taxon>Endopterygota</taxon>
        <taxon>Coleoptera</taxon>
        <taxon>Polyphaga</taxon>
        <taxon>Cucujiformia</taxon>
        <taxon>Chrysomeloidea</taxon>
        <taxon>Cerambycidae</taxon>
        <taxon>Lepturinae</taxon>
        <taxon>Rhagiini</taxon>
        <taxon>Rhamnusium</taxon>
    </lineage>
</organism>
<evidence type="ECO:0000313" key="1">
    <source>
        <dbReference type="EMBL" id="KAJ8971316.1"/>
    </source>
</evidence>
<proteinExistence type="predicted"/>
<evidence type="ECO:0000313" key="2">
    <source>
        <dbReference type="Proteomes" id="UP001162156"/>
    </source>
</evidence>